<accession>A0A445EDP6</accession>
<keyword evidence="3" id="KW-0862">Zinc</keyword>
<keyword evidence="1" id="KW-0479">Metal-binding</keyword>
<name>A0A445EDP6_ARAHY</name>
<comment type="caution">
    <text evidence="6">The sequence shown here is derived from an EMBL/GenBank/DDBJ whole genome shotgun (WGS) entry which is preliminary data.</text>
</comment>
<dbReference type="Proteomes" id="UP000289738">
    <property type="component" value="Chromosome A02"/>
</dbReference>
<dbReference type="SMART" id="SM00336">
    <property type="entry name" value="BBOX"/>
    <property type="match status" value="1"/>
</dbReference>
<dbReference type="PANTHER" id="PTHR31717:SF65">
    <property type="entry name" value="ZINC FINGER PROTEIN CONSTANS-LIKE 14-LIKE"/>
    <property type="match status" value="1"/>
</dbReference>
<dbReference type="EMBL" id="SDMP01000002">
    <property type="protein sequence ID" value="RYR73644.1"/>
    <property type="molecule type" value="Genomic_DNA"/>
</dbReference>
<feature type="domain" description="B box-type" evidence="5">
    <location>
        <begin position="6"/>
        <end position="48"/>
    </location>
</feature>
<dbReference type="AlphaFoldDB" id="A0A445EDP6"/>
<gene>
    <name evidence="6" type="ORF">Ahy_A02g008081</name>
</gene>
<dbReference type="STRING" id="3818.A0A445EDP6"/>
<dbReference type="Pfam" id="PF00643">
    <property type="entry name" value="zf-B_box"/>
    <property type="match status" value="1"/>
</dbReference>
<evidence type="ECO:0000256" key="3">
    <source>
        <dbReference type="ARBA" id="ARBA00022833"/>
    </source>
</evidence>
<dbReference type="GO" id="GO:0008270">
    <property type="term" value="F:zinc ion binding"/>
    <property type="evidence" value="ECO:0007669"/>
    <property type="project" value="UniProtKB-KW"/>
</dbReference>
<evidence type="ECO:0000259" key="5">
    <source>
        <dbReference type="PROSITE" id="PS50119"/>
    </source>
</evidence>
<evidence type="ECO:0000256" key="4">
    <source>
        <dbReference type="PROSITE-ProRule" id="PRU00024"/>
    </source>
</evidence>
<proteinExistence type="predicted"/>
<dbReference type="PANTHER" id="PTHR31717">
    <property type="entry name" value="ZINC FINGER PROTEIN CONSTANS-LIKE 10"/>
    <property type="match status" value="1"/>
</dbReference>
<keyword evidence="7" id="KW-1185">Reference proteome</keyword>
<dbReference type="InterPro" id="IPR049808">
    <property type="entry name" value="CONSTANS-like_Bbox1"/>
</dbReference>
<dbReference type="InterPro" id="IPR000315">
    <property type="entry name" value="Znf_B-box"/>
</dbReference>
<dbReference type="CDD" id="cd19821">
    <property type="entry name" value="Bbox1_BBX-like"/>
    <property type="match status" value="1"/>
</dbReference>
<dbReference type="PROSITE" id="PS50119">
    <property type="entry name" value="ZF_BBOX"/>
    <property type="match status" value="1"/>
</dbReference>
<keyword evidence="2 4" id="KW-0863">Zinc-finger</keyword>
<reference evidence="6 7" key="1">
    <citation type="submission" date="2019-01" db="EMBL/GenBank/DDBJ databases">
        <title>Sequencing of cultivated peanut Arachis hypogaea provides insights into genome evolution and oil improvement.</title>
        <authorList>
            <person name="Chen X."/>
        </authorList>
    </citation>
    <scope>NUCLEOTIDE SEQUENCE [LARGE SCALE GENOMIC DNA]</scope>
    <source>
        <strain evidence="7">cv. Fuhuasheng</strain>
        <tissue evidence="6">Leaves</tissue>
    </source>
</reference>
<evidence type="ECO:0000256" key="2">
    <source>
        <dbReference type="ARBA" id="ARBA00022771"/>
    </source>
</evidence>
<organism evidence="6 7">
    <name type="scientific">Arachis hypogaea</name>
    <name type="common">Peanut</name>
    <dbReference type="NCBI Taxonomy" id="3818"/>
    <lineage>
        <taxon>Eukaryota</taxon>
        <taxon>Viridiplantae</taxon>
        <taxon>Streptophyta</taxon>
        <taxon>Embryophyta</taxon>
        <taxon>Tracheophyta</taxon>
        <taxon>Spermatophyta</taxon>
        <taxon>Magnoliopsida</taxon>
        <taxon>eudicotyledons</taxon>
        <taxon>Gunneridae</taxon>
        <taxon>Pentapetalae</taxon>
        <taxon>rosids</taxon>
        <taxon>fabids</taxon>
        <taxon>Fabales</taxon>
        <taxon>Fabaceae</taxon>
        <taxon>Papilionoideae</taxon>
        <taxon>50 kb inversion clade</taxon>
        <taxon>dalbergioids sensu lato</taxon>
        <taxon>Dalbergieae</taxon>
        <taxon>Pterocarpus clade</taxon>
        <taxon>Arachis</taxon>
    </lineage>
</organism>
<evidence type="ECO:0000256" key="1">
    <source>
        <dbReference type="ARBA" id="ARBA00022723"/>
    </source>
</evidence>
<evidence type="ECO:0000313" key="7">
    <source>
        <dbReference type="Proteomes" id="UP000289738"/>
    </source>
</evidence>
<protein>
    <recommendedName>
        <fullName evidence="5">B box-type domain-containing protein</fullName>
    </recommendedName>
</protein>
<evidence type="ECO:0000313" key="6">
    <source>
        <dbReference type="EMBL" id="RYR73644.1"/>
    </source>
</evidence>
<sequence>MIPLPCDYCDSKMAIIFCRADSAKLCISCDQHVHSANALSLKHVRSQIYDNYRNEPVAVRCATDNLILYNDCDSDAHNSSSVTSSLHACHLLHGFSGCPPPSKSPPP</sequence>